<proteinExistence type="predicted"/>
<sequence length="88" mass="10302">MKNINGLKERIAKHTQELDKMKPELATLKITNQELQQENLKLKPVYLTKTQIRARRLAERQELMGKGCPKEAFRELSALDMRNSPKRN</sequence>
<evidence type="ECO:0000313" key="1">
    <source>
        <dbReference type="EMBL" id="CRF52626.1"/>
    </source>
</evidence>
<dbReference type="RefSeq" id="WP_053945378.1">
    <property type="nucleotide sequence ID" value="NZ_BSWO01000057.1"/>
</dbReference>
<dbReference type="Proteomes" id="UP000043437">
    <property type="component" value="Unassembled WGS sequence"/>
</dbReference>
<evidence type="ECO:0000313" key="2">
    <source>
        <dbReference type="EMBL" id="CRF52639.1"/>
    </source>
</evidence>
<name>A0A0K2Y462_9HELI</name>
<dbReference type="GeneID" id="82132048"/>
<accession>A0A0K2Y462</accession>
<protein>
    <submittedName>
        <fullName evidence="2">Uncharacterized protein</fullName>
    </submittedName>
</protein>
<evidence type="ECO:0000313" key="3">
    <source>
        <dbReference type="Proteomes" id="UP000043437"/>
    </source>
</evidence>
<dbReference type="EMBL" id="CDMG01000009">
    <property type="protein sequence ID" value="CRF52626.1"/>
    <property type="molecule type" value="Genomic_DNA"/>
</dbReference>
<gene>
    <name evidence="1" type="ORF">HAL07_10910</name>
    <name evidence="2" type="ORF">HAL07_11040</name>
</gene>
<reference evidence="2" key="1">
    <citation type="submission" date="2014-12" db="EMBL/GenBank/DDBJ databases">
        <title>Whole genome sequences of four Staphylococcus schleiferi canine isolates.</title>
        <authorList>
            <person name="Misic A.M."/>
            <person name="Cain C."/>
            <person name="Morris D.O."/>
            <person name="Rankin S."/>
            <person name="Beiting D."/>
        </authorList>
    </citation>
    <scope>NUCLEOTIDE SEQUENCE</scope>
    <source>
        <strain evidence="2">ASB7</strain>
    </source>
</reference>
<dbReference type="EMBL" id="CDMG01000009">
    <property type="protein sequence ID" value="CRF52639.1"/>
    <property type="molecule type" value="Genomic_DNA"/>
</dbReference>
<organism evidence="2 3">
    <name type="scientific">Helicobacter ailurogastricus</name>
    <dbReference type="NCBI Taxonomy" id="1578720"/>
    <lineage>
        <taxon>Bacteria</taxon>
        <taxon>Pseudomonadati</taxon>
        <taxon>Campylobacterota</taxon>
        <taxon>Epsilonproteobacteria</taxon>
        <taxon>Campylobacterales</taxon>
        <taxon>Helicobacteraceae</taxon>
        <taxon>Helicobacter</taxon>
    </lineage>
</organism>
<reference evidence="3" key="2">
    <citation type="submission" date="2014-12" db="EMBL/GenBank/DDBJ databases">
        <authorList>
            <person name="Jaenicke S."/>
        </authorList>
    </citation>
    <scope>NUCLEOTIDE SEQUENCE [LARGE SCALE GENOMIC DNA]</scope>
</reference>
<dbReference type="AlphaFoldDB" id="A0A0K2Y462"/>